<dbReference type="PROSITE" id="PS01359">
    <property type="entry name" value="ZF_PHD_1"/>
    <property type="match status" value="1"/>
</dbReference>
<dbReference type="RefSeq" id="XP_002738573.1">
    <property type="nucleotide sequence ID" value="XM_002738527.2"/>
</dbReference>
<accession>A0ABM0GW13</accession>
<evidence type="ECO:0000256" key="8">
    <source>
        <dbReference type="ARBA" id="ARBA00023242"/>
    </source>
</evidence>
<dbReference type="InterPro" id="IPR011011">
    <property type="entry name" value="Znf_FYVE_PHD"/>
</dbReference>
<evidence type="ECO:0000259" key="13">
    <source>
        <dbReference type="PROSITE" id="PS50016"/>
    </source>
</evidence>
<evidence type="ECO:0000256" key="7">
    <source>
        <dbReference type="ARBA" id="ARBA00023163"/>
    </source>
</evidence>
<evidence type="ECO:0000256" key="4">
    <source>
        <dbReference type="ARBA" id="ARBA00022833"/>
    </source>
</evidence>
<keyword evidence="11" id="KW-0175">Coiled coil</keyword>
<dbReference type="PANTHER" id="PTHR46174">
    <property type="entry name" value="CXXC-TYPE ZINC FINGER PROTEIN 1"/>
    <property type="match status" value="1"/>
</dbReference>
<feature type="coiled-coil region" evidence="11">
    <location>
        <begin position="334"/>
        <end position="378"/>
    </location>
</feature>
<dbReference type="Proteomes" id="UP000694865">
    <property type="component" value="Unplaced"/>
</dbReference>
<feature type="compositionally biased region" description="Basic and acidic residues" evidence="12">
    <location>
        <begin position="231"/>
        <end position="244"/>
    </location>
</feature>
<keyword evidence="6" id="KW-0238">DNA-binding</keyword>
<dbReference type="InterPro" id="IPR001965">
    <property type="entry name" value="Znf_PHD"/>
</dbReference>
<dbReference type="InterPro" id="IPR019786">
    <property type="entry name" value="Zinc_finger_PHD-type_CS"/>
</dbReference>
<keyword evidence="2" id="KW-0479">Metal-binding</keyword>
<dbReference type="SUPFAM" id="SSF57903">
    <property type="entry name" value="FYVE/PHD zinc finger"/>
    <property type="match status" value="1"/>
</dbReference>
<evidence type="ECO:0000256" key="2">
    <source>
        <dbReference type="ARBA" id="ARBA00022723"/>
    </source>
</evidence>
<comment type="subcellular location">
    <subcellularLocation>
        <location evidence="1">Nucleus</location>
    </subcellularLocation>
</comment>
<keyword evidence="5" id="KW-0805">Transcription regulation</keyword>
<proteinExistence type="predicted"/>
<keyword evidence="3 10" id="KW-0863">Zinc-finger</keyword>
<dbReference type="Gene3D" id="3.30.40.10">
    <property type="entry name" value="Zinc/RING finger domain, C3HC4 (zinc finger)"/>
    <property type="match status" value="1"/>
</dbReference>
<keyword evidence="8" id="KW-0539">Nucleus</keyword>
<dbReference type="InterPro" id="IPR019787">
    <property type="entry name" value="Znf_PHD-finger"/>
</dbReference>
<feature type="domain" description="CXXC-type" evidence="14">
    <location>
        <begin position="130"/>
        <end position="178"/>
    </location>
</feature>
<evidence type="ECO:0000256" key="1">
    <source>
        <dbReference type="ARBA" id="ARBA00004123"/>
    </source>
</evidence>
<dbReference type="Pfam" id="PF02008">
    <property type="entry name" value="zf-CXXC"/>
    <property type="match status" value="1"/>
</dbReference>
<dbReference type="PROSITE" id="PS50016">
    <property type="entry name" value="ZF_PHD_2"/>
    <property type="match status" value="1"/>
</dbReference>
<dbReference type="SMART" id="SM00249">
    <property type="entry name" value="PHD"/>
    <property type="match status" value="1"/>
</dbReference>
<evidence type="ECO:0000256" key="11">
    <source>
        <dbReference type="SAM" id="Coils"/>
    </source>
</evidence>
<dbReference type="GeneID" id="100366980"/>
<evidence type="ECO:0000256" key="6">
    <source>
        <dbReference type="ARBA" id="ARBA00023125"/>
    </source>
</evidence>
<evidence type="ECO:0000256" key="12">
    <source>
        <dbReference type="SAM" id="MobiDB-lite"/>
    </source>
</evidence>
<dbReference type="InterPro" id="IPR013083">
    <property type="entry name" value="Znf_RING/FYVE/PHD"/>
</dbReference>
<dbReference type="Pfam" id="PF00628">
    <property type="entry name" value="PHD"/>
    <property type="match status" value="1"/>
</dbReference>
<reference evidence="16" key="1">
    <citation type="submission" date="2025-08" db="UniProtKB">
        <authorList>
            <consortium name="RefSeq"/>
        </authorList>
    </citation>
    <scope>IDENTIFICATION</scope>
    <source>
        <tissue evidence="16">Testes</tissue>
    </source>
</reference>
<dbReference type="InterPro" id="IPR022056">
    <property type="entry name" value="CpG-bd_C"/>
</dbReference>
<feature type="region of interest" description="Disordered" evidence="12">
    <location>
        <begin position="231"/>
        <end position="293"/>
    </location>
</feature>
<name>A0ABM0GW13_SACKO</name>
<sequence length="569" mass="65834">MSDSESGSQADVAKAFVLPERQAKVASIMTFFEKDSQQQQTQGEPTLYCLCKSSEVDRFMIYCNNCHEWYHGDCVQITEHASKGIKKWYCPPCKELNPSLQVKYKIKKKKEKHKEKKSDSSDCDRYSKQHTTRSTRRCGECEACVRTEDCGKCDFCLDMRKFGGPNKIRQKCRFRQCIFRSRKLLRGDKFKVDDASTPPPSMCFESENESHFQFPPLDTVDELGSTVDIERVYEKPEKKKEKSKSVNQATSKERKSKSKRGSAERRKRKHLEDDIEKTRREENEKPRQCYGPGCVNAARNNSKYCSDDCGIKRATSRIYQMLPQQIREWQQSPCVAEEQNKKALEKIRREQQETYAKIAELDKNIAELNDIIEKGKSLSIQVGQENIDSENDEADLSIYCVSCGHPVHPRAALKHMEKCFSKYESQTSFGSCFQTRIVGESMFCDYYNALQNTYCKRLKVLCPEHTKEPKIATDEACACPLMNNKCEETGEYCRASKRKCSKHHGWEKLRRAQIDLERVRQWLQVDELFEQERNVKTAMTNRAGVLGLMLHSTMCHDPHHPVISNSNMS</sequence>
<dbReference type="CDD" id="cd15553">
    <property type="entry name" value="PHD_Cfp1"/>
    <property type="match status" value="1"/>
</dbReference>
<feature type="domain" description="PHD-type" evidence="13">
    <location>
        <begin position="46"/>
        <end position="96"/>
    </location>
</feature>
<organism evidence="15 16">
    <name type="scientific">Saccoglossus kowalevskii</name>
    <name type="common">Acorn worm</name>
    <dbReference type="NCBI Taxonomy" id="10224"/>
    <lineage>
        <taxon>Eukaryota</taxon>
        <taxon>Metazoa</taxon>
        <taxon>Hemichordata</taxon>
        <taxon>Enteropneusta</taxon>
        <taxon>Harrimaniidae</taxon>
        <taxon>Saccoglossus</taxon>
    </lineage>
</organism>
<dbReference type="InterPro" id="IPR037869">
    <property type="entry name" value="Spp1/CFP1"/>
</dbReference>
<dbReference type="InterPro" id="IPR002857">
    <property type="entry name" value="Znf_CXXC"/>
</dbReference>
<feature type="compositionally biased region" description="Basic and acidic residues" evidence="12">
    <location>
        <begin position="270"/>
        <end position="287"/>
    </location>
</feature>
<evidence type="ECO:0000313" key="16">
    <source>
        <dbReference type="RefSeq" id="XP_002738573.1"/>
    </source>
</evidence>
<evidence type="ECO:0000256" key="3">
    <source>
        <dbReference type="ARBA" id="ARBA00022771"/>
    </source>
</evidence>
<evidence type="ECO:0000256" key="9">
    <source>
        <dbReference type="ARBA" id="ARBA00023828"/>
    </source>
</evidence>
<dbReference type="PANTHER" id="PTHR46174:SF1">
    <property type="entry name" value="CXXC-TYPE ZINC FINGER PROTEIN 1"/>
    <property type="match status" value="1"/>
</dbReference>
<evidence type="ECO:0000256" key="10">
    <source>
        <dbReference type="PROSITE-ProRule" id="PRU00509"/>
    </source>
</evidence>
<protein>
    <recommendedName>
        <fullName evidence="9">CXXC-type zinc finger protein 1</fullName>
    </recommendedName>
</protein>
<keyword evidence="4" id="KW-0862">Zinc</keyword>
<evidence type="ECO:0000259" key="14">
    <source>
        <dbReference type="PROSITE" id="PS51058"/>
    </source>
</evidence>
<keyword evidence="7" id="KW-0804">Transcription</keyword>
<dbReference type="PROSITE" id="PS51058">
    <property type="entry name" value="ZF_CXXC"/>
    <property type="match status" value="1"/>
</dbReference>
<keyword evidence="15" id="KW-1185">Reference proteome</keyword>
<feature type="compositionally biased region" description="Basic residues" evidence="12">
    <location>
        <begin position="254"/>
        <end position="269"/>
    </location>
</feature>
<evidence type="ECO:0000256" key="5">
    <source>
        <dbReference type="ARBA" id="ARBA00023015"/>
    </source>
</evidence>
<dbReference type="Pfam" id="PF12269">
    <property type="entry name" value="CpG_bind_C"/>
    <property type="match status" value="1"/>
</dbReference>
<gene>
    <name evidence="16" type="primary">LOC100366980</name>
</gene>
<evidence type="ECO:0000313" key="15">
    <source>
        <dbReference type="Proteomes" id="UP000694865"/>
    </source>
</evidence>